<dbReference type="FunFam" id="3.40.850.10:FF:000056">
    <property type="entry name" value="Kinesin-like protein"/>
    <property type="match status" value="1"/>
</dbReference>
<keyword evidence="1 7" id="KW-0493">Microtubule</keyword>
<evidence type="ECO:0000256" key="8">
    <source>
        <dbReference type="SAM" id="Coils"/>
    </source>
</evidence>
<protein>
    <recommendedName>
        <fullName evidence="7">Kinesin-like protein</fullName>
    </recommendedName>
</protein>
<dbReference type="SMART" id="SM00129">
    <property type="entry name" value="KISc"/>
    <property type="match status" value="1"/>
</dbReference>
<feature type="binding site" evidence="6">
    <location>
        <begin position="125"/>
        <end position="132"/>
    </location>
    <ligand>
        <name>ATP</name>
        <dbReference type="ChEBI" id="CHEBI:30616"/>
    </ligand>
</feature>
<dbReference type="InterPro" id="IPR027417">
    <property type="entry name" value="P-loop_NTPase"/>
</dbReference>
<keyword evidence="3 6" id="KW-0067">ATP-binding</keyword>
<feature type="compositionally biased region" description="Low complexity" evidence="9">
    <location>
        <begin position="686"/>
        <end position="702"/>
    </location>
</feature>
<dbReference type="AlphaFoldDB" id="A0A1R2BST1"/>
<evidence type="ECO:0000256" key="3">
    <source>
        <dbReference type="ARBA" id="ARBA00022840"/>
    </source>
</evidence>
<name>A0A1R2BST1_9CILI</name>
<reference evidence="11 12" key="1">
    <citation type="submission" date="2016-11" db="EMBL/GenBank/DDBJ databases">
        <title>The macronuclear genome of Stentor coeruleus: a giant cell with tiny introns.</title>
        <authorList>
            <person name="Slabodnick M."/>
            <person name="Ruby J.G."/>
            <person name="Reiff S.B."/>
            <person name="Swart E.C."/>
            <person name="Gosai S."/>
            <person name="Prabakaran S."/>
            <person name="Witkowska E."/>
            <person name="Larue G.E."/>
            <person name="Fisher S."/>
            <person name="Freeman R.M."/>
            <person name="Gunawardena J."/>
            <person name="Chu W."/>
            <person name="Stover N.A."/>
            <person name="Gregory B.D."/>
            <person name="Nowacki M."/>
            <person name="Derisi J."/>
            <person name="Roy S.W."/>
            <person name="Marshall W.F."/>
            <person name="Sood P."/>
        </authorList>
    </citation>
    <scope>NUCLEOTIDE SEQUENCE [LARGE SCALE GENOMIC DNA]</scope>
    <source>
        <strain evidence="11">WM001</strain>
    </source>
</reference>
<dbReference type="OrthoDB" id="3176171at2759"/>
<feature type="domain" description="Kinesin motor" evidence="10">
    <location>
        <begin position="29"/>
        <end position="372"/>
    </location>
</feature>
<accession>A0A1R2BST1</accession>
<keyword evidence="5 6" id="KW-0505">Motor protein</keyword>
<dbReference type="GO" id="GO:0005874">
    <property type="term" value="C:microtubule"/>
    <property type="evidence" value="ECO:0007669"/>
    <property type="project" value="UniProtKB-KW"/>
</dbReference>
<evidence type="ECO:0000256" key="6">
    <source>
        <dbReference type="PROSITE-ProRule" id="PRU00283"/>
    </source>
</evidence>
<dbReference type="GO" id="GO:0007018">
    <property type="term" value="P:microtubule-based movement"/>
    <property type="evidence" value="ECO:0007669"/>
    <property type="project" value="InterPro"/>
</dbReference>
<evidence type="ECO:0000256" key="5">
    <source>
        <dbReference type="ARBA" id="ARBA00023175"/>
    </source>
</evidence>
<keyword evidence="4 8" id="KW-0175">Coiled coil</keyword>
<dbReference type="InterPro" id="IPR019821">
    <property type="entry name" value="Kinesin_motor_CS"/>
</dbReference>
<comment type="similarity">
    <text evidence="6 7">Belongs to the TRAFAC class myosin-kinesin ATPase superfamily. Kinesin family.</text>
</comment>
<feature type="compositionally biased region" description="Polar residues" evidence="9">
    <location>
        <begin position="647"/>
        <end position="660"/>
    </location>
</feature>
<dbReference type="InterPro" id="IPR027640">
    <property type="entry name" value="Kinesin-like_fam"/>
</dbReference>
<dbReference type="EMBL" id="MPUH01000453">
    <property type="protein sequence ID" value="OMJ79806.1"/>
    <property type="molecule type" value="Genomic_DNA"/>
</dbReference>
<dbReference type="InterPro" id="IPR036961">
    <property type="entry name" value="Kinesin_motor_dom_sf"/>
</dbReference>
<dbReference type="GO" id="GO:0005524">
    <property type="term" value="F:ATP binding"/>
    <property type="evidence" value="ECO:0007669"/>
    <property type="project" value="UniProtKB-UniRule"/>
</dbReference>
<dbReference type="Pfam" id="PF00225">
    <property type="entry name" value="Kinesin"/>
    <property type="match status" value="1"/>
</dbReference>
<dbReference type="PRINTS" id="PR00380">
    <property type="entry name" value="KINESINHEAVY"/>
</dbReference>
<sequence>MLNKKPAEKRDFEQEDIDIHSSMQQGMSNILVSVRVRPLSKKELEIDGRCLVHVLDNNLVILLDPTADLNLPEDSFRSNRSREKQYAFDMAFDKSSTQEAIFEKTTKFLIDGVANGYNATVFAYGTTGAGKTHTMIGDADKPGLMLLTFEDIFLCLDKLSIERQYKVRLSYLEIYNEEVHDLFTTNRISESLDIREDSIKGVTVAGLSELMVTSAKEVVNHIRNGNKRRTCEPTMANETSSRSHAVLQIIIEYKDKASGLDADIISGKLSLIDLAGSERASTTKNRGIRLLEGANINRSLLALGNCINALYENSEKGTKIFIPYRDSKLTRLLKDSLGGNCRTVMIACISPSYGSFEDTHNTLTYANRAKNIKTNVQRNVVNVQYHISKYTDIISQLRQEVTELRSQLHSKRNMPSMNIEKYLIVLNTHFQEEAKTRKIIQQIEQSASQLGFVIFSKQVELKSVTENSDVYIHKYNEIEALRKNVDAHEEQLRAEREKTLELEKKRLGIENSWAKLGIGEPYLSQLQLEMKKMILSITSLDMESKESQVQVVIEQKDQYIKLLEEQLKIRDTILESNQELIRQSPDKVTGAYHNLKSLQEISSKSIIMNPNKNRNSYHIGPIENRDYASSLPPISNSRIPRPKAVSPTASTKSKESTNLPIISKPENSKDKYREGRRRRYRHRIRSYSTGSSESDESYASTYVKSEKKAQVKHALKPDKSNASSKYRK</sequence>
<dbReference type="PANTHER" id="PTHR47968:SF13">
    <property type="entry name" value="KINESIN-LIKE PROTEIN KIF19 ISOFORM X1"/>
    <property type="match status" value="1"/>
</dbReference>
<dbReference type="SUPFAM" id="SSF52540">
    <property type="entry name" value="P-loop containing nucleoside triphosphate hydrolases"/>
    <property type="match status" value="1"/>
</dbReference>
<evidence type="ECO:0000256" key="4">
    <source>
        <dbReference type="ARBA" id="ARBA00023054"/>
    </source>
</evidence>
<feature type="coiled-coil region" evidence="8">
    <location>
        <begin position="387"/>
        <end position="414"/>
    </location>
</feature>
<evidence type="ECO:0000256" key="2">
    <source>
        <dbReference type="ARBA" id="ARBA00022741"/>
    </source>
</evidence>
<dbReference type="GO" id="GO:0008017">
    <property type="term" value="F:microtubule binding"/>
    <property type="evidence" value="ECO:0007669"/>
    <property type="project" value="InterPro"/>
</dbReference>
<proteinExistence type="inferred from homology"/>
<dbReference type="GO" id="GO:0003777">
    <property type="term" value="F:microtubule motor activity"/>
    <property type="evidence" value="ECO:0007669"/>
    <property type="project" value="InterPro"/>
</dbReference>
<evidence type="ECO:0000313" key="11">
    <source>
        <dbReference type="EMBL" id="OMJ79806.1"/>
    </source>
</evidence>
<dbReference type="PROSITE" id="PS00411">
    <property type="entry name" value="KINESIN_MOTOR_1"/>
    <property type="match status" value="1"/>
</dbReference>
<dbReference type="PANTHER" id="PTHR47968">
    <property type="entry name" value="CENTROMERE PROTEIN E"/>
    <property type="match status" value="1"/>
</dbReference>
<keyword evidence="2 6" id="KW-0547">Nucleotide-binding</keyword>
<keyword evidence="12" id="KW-1185">Reference proteome</keyword>
<dbReference type="InterPro" id="IPR001752">
    <property type="entry name" value="Kinesin_motor_dom"/>
</dbReference>
<evidence type="ECO:0000256" key="9">
    <source>
        <dbReference type="SAM" id="MobiDB-lite"/>
    </source>
</evidence>
<feature type="compositionally biased region" description="Basic and acidic residues" evidence="9">
    <location>
        <begin position="704"/>
        <end position="719"/>
    </location>
</feature>
<feature type="compositionally biased region" description="Basic residues" evidence="9">
    <location>
        <begin position="674"/>
        <end position="685"/>
    </location>
</feature>
<evidence type="ECO:0000256" key="7">
    <source>
        <dbReference type="RuleBase" id="RU000394"/>
    </source>
</evidence>
<dbReference type="Proteomes" id="UP000187209">
    <property type="component" value="Unassembled WGS sequence"/>
</dbReference>
<evidence type="ECO:0000259" key="10">
    <source>
        <dbReference type="PROSITE" id="PS50067"/>
    </source>
</evidence>
<gene>
    <name evidence="11" type="ORF">SteCoe_20111</name>
</gene>
<evidence type="ECO:0000256" key="1">
    <source>
        <dbReference type="ARBA" id="ARBA00022701"/>
    </source>
</evidence>
<feature type="region of interest" description="Disordered" evidence="9">
    <location>
        <begin position="628"/>
        <end position="728"/>
    </location>
</feature>
<dbReference type="PROSITE" id="PS50067">
    <property type="entry name" value="KINESIN_MOTOR_2"/>
    <property type="match status" value="1"/>
</dbReference>
<dbReference type="Gene3D" id="3.40.850.10">
    <property type="entry name" value="Kinesin motor domain"/>
    <property type="match status" value="1"/>
</dbReference>
<feature type="coiled-coil region" evidence="8">
    <location>
        <begin position="471"/>
        <end position="505"/>
    </location>
</feature>
<organism evidence="11 12">
    <name type="scientific">Stentor coeruleus</name>
    <dbReference type="NCBI Taxonomy" id="5963"/>
    <lineage>
        <taxon>Eukaryota</taxon>
        <taxon>Sar</taxon>
        <taxon>Alveolata</taxon>
        <taxon>Ciliophora</taxon>
        <taxon>Postciliodesmatophora</taxon>
        <taxon>Heterotrichea</taxon>
        <taxon>Heterotrichida</taxon>
        <taxon>Stentoridae</taxon>
        <taxon>Stentor</taxon>
    </lineage>
</organism>
<comment type="caution">
    <text evidence="11">The sequence shown here is derived from an EMBL/GenBank/DDBJ whole genome shotgun (WGS) entry which is preliminary data.</text>
</comment>
<evidence type="ECO:0000313" key="12">
    <source>
        <dbReference type="Proteomes" id="UP000187209"/>
    </source>
</evidence>